<name>A0A512H752_9PROT</name>
<dbReference type="EMBL" id="BJZO01000032">
    <property type="protein sequence ID" value="GEO81295.1"/>
    <property type="molecule type" value="Genomic_DNA"/>
</dbReference>
<dbReference type="SUPFAM" id="SSF51621">
    <property type="entry name" value="Phosphoenolpyruvate/pyruvate domain"/>
    <property type="match status" value="1"/>
</dbReference>
<dbReference type="PANTHER" id="PTHR30502:SF0">
    <property type="entry name" value="PHOSPHOENOLPYRUVATE CARBOXYLASE FAMILY PROTEIN"/>
    <property type="match status" value="1"/>
</dbReference>
<dbReference type="GO" id="GO:0046872">
    <property type="term" value="F:metal ion binding"/>
    <property type="evidence" value="ECO:0007669"/>
    <property type="project" value="UniProtKB-KW"/>
</dbReference>
<comment type="similarity">
    <text evidence="1">Belongs to the HpcH/HpaI aldolase family.</text>
</comment>
<dbReference type="InterPro" id="IPR005000">
    <property type="entry name" value="Aldolase/citrate-lyase_domain"/>
</dbReference>
<evidence type="ECO:0000313" key="6">
    <source>
        <dbReference type="Proteomes" id="UP000321567"/>
    </source>
</evidence>
<dbReference type="GO" id="GO:0005737">
    <property type="term" value="C:cytoplasm"/>
    <property type="evidence" value="ECO:0007669"/>
    <property type="project" value="TreeGrafter"/>
</dbReference>
<dbReference type="Pfam" id="PF03328">
    <property type="entry name" value="HpcH_HpaI"/>
    <property type="match status" value="1"/>
</dbReference>
<protein>
    <submittedName>
        <fullName evidence="5">2,4-dihydroxyhept-2-ene-1,7-dioic acid aldolase</fullName>
    </submittedName>
</protein>
<comment type="caution">
    <text evidence="5">The sequence shown here is derived from an EMBL/GenBank/DDBJ whole genome shotgun (WGS) entry which is preliminary data.</text>
</comment>
<evidence type="ECO:0000256" key="1">
    <source>
        <dbReference type="ARBA" id="ARBA00005568"/>
    </source>
</evidence>
<evidence type="ECO:0000256" key="3">
    <source>
        <dbReference type="ARBA" id="ARBA00023239"/>
    </source>
</evidence>
<evidence type="ECO:0000259" key="4">
    <source>
        <dbReference type="Pfam" id="PF03328"/>
    </source>
</evidence>
<gene>
    <name evidence="5" type="primary">hpcH</name>
    <name evidence="5" type="ORF">ROR02_14260</name>
</gene>
<dbReference type="InterPro" id="IPR050251">
    <property type="entry name" value="HpcH-HpaI_aldolase"/>
</dbReference>
<dbReference type="InterPro" id="IPR015813">
    <property type="entry name" value="Pyrv/PenolPyrv_kinase-like_dom"/>
</dbReference>
<keyword evidence="6" id="KW-1185">Reference proteome</keyword>
<keyword evidence="2" id="KW-0479">Metal-binding</keyword>
<dbReference type="RefSeq" id="WP_147163334.1">
    <property type="nucleotide sequence ID" value="NZ_BJZO01000032.1"/>
</dbReference>
<sequence length="261" mass="27953">MDANGLRPVNRLKRKLAAGEVCLGATLTMNSPVTAELFSRLGFDWLWLEMEHTTMADTDVLTMLQATNGSETSTVVRVPWNDKTMIKRVLDTGPDGILIPLVNSAEEARVAVRAIKYPPVGERGAGLARAQCYGLRMGEYLQSANEEVMTIVMIEHIDAVNNIESILAVPGIDSVMVGALDLSGSMGILGQTGDPRVEEAITRVLKAAQAAGKPCGIITTSAEQANRRIKEGFTHLIVGIDILFLLGGASTVLSQIERAPA</sequence>
<reference evidence="5 6" key="1">
    <citation type="submission" date="2019-07" db="EMBL/GenBank/DDBJ databases">
        <title>Whole genome shotgun sequence of Rhodospirillum oryzae NBRC 107573.</title>
        <authorList>
            <person name="Hosoyama A."/>
            <person name="Uohara A."/>
            <person name="Ohji S."/>
            <person name="Ichikawa N."/>
        </authorList>
    </citation>
    <scope>NUCLEOTIDE SEQUENCE [LARGE SCALE GENOMIC DNA]</scope>
    <source>
        <strain evidence="5 6">NBRC 107573</strain>
    </source>
</reference>
<proteinExistence type="inferred from homology"/>
<dbReference type="Proteomes" id="UP000321567">
    <property type="component" value="Unassembled WGS sequence"/>
</dbReference>
<accession>A0A512H752</accession>
<evidence type="ECO:0000256" key="2">
    <source>
        <dbReference type="ARBA" id="ARBA00022723"/>
    </source>
</evidence>
<keyword evidence="3" id="KW-0456">Lyase</keyword>
<dbReference type="InterPro" id="IPR040442">
    <property type="entry name" value="Pyrv_kinase-like_dom_sf"/>
</dbReference>
<dbReference type="OrthoDB" id="9802624at2"/>
<dbReference type="Gene3D" id="3.20.20.60">
    <property type="entry name" value="Phosphoenolpyruvate-binding domains"/>
    <property type="match status" value="1"/>
</dbReference>
<organism evidence="5 6">
    <name type="scientific">Pararhodospirillum oryzae</name>
    <dbReference type="NCBI Taxonomy" id="478448"/>
    <lineage>
        <taxon>Bacteria</taxon>
        <taxon>Pseudomonadati</taxon>
        <taxon>Pseudomonadota</taxon>
        <taxon>Alphaproteobacteria</taxon>
        <taxon>Rhodospirillales</taxon>
        <taxon>Rhodospirillaceae</taxon>
        <taxon>Pararhodospirillum</taxon>
    </lineage>
</organism>
<feature type="domain" description="HpcH/HpaI aldolase/citrate lyase" evidence="4">
    <location>
        <begin position="29"/>
        <end position="242"/>
    </location>
</feature>
<dbReference type="AlphaFoldDB" id="A0A512H752"/>
<dbReference type="GO" id="GO:0016832">
    <property type="term" value="F:aldehyde-lyase activity"/>
    <property type="evidence" value="ECO:0007669"/>
    <property type="project" value="TreeGrafter"/>
</dbReference>
<evidence type="ECO:0000313" key="5">
    <source>
        <dbReference type="EMBL" id="GEO81295.1"/>
    </source>
</evidence>
<dbReference type="PANTHER" id="PTHR30502">
    <property type="entry name" value="2-KETO-3-DEOXY-L-RHAMNONATE ALDOLASE"/>
    <property type="match status" value="1"/>
</dbReference>